<accession>M1E092</accession>
<dbReference type="PANTHER" id="PTHR33180:SF31">
    <property type="entry name" value="POLYPROTEIN PROTEIN"/>
    <property type="match status" value="1"/>
</dbReference>
<dbReference type="Gramene" id="PGSC0003DMT400097266">
    <property type="protein sequence ID" value="PGSC0003DMT400097266"/>
    <property type="gene ID" value="PGSC0003DMG400046837"/>
</dbReference>
<dbReference type="PANTHER" id="PTHR33180">
    <property type="entry name" value="PHOTOSYSTEM II CP43 REACTION CENTER PROTEIN"/>
    <property type="match status" value="1"/>
</dbReference>
<dbReference type="Pfam" id="PF20167">
    <property type="entry name" value="Transposase_32"/>
    <property type="match status" value="1"/>
</dbReference>
<evidence type="ECO:0000256" key="1">
    <source>
        <dbReference type="SAM" id="MobiDB-lite"/>
    </source>
</evidence>
<dbReference type="AlphaFoldDB" id="M1E092"/>
<proteinExistence type="predicted"/>
<feature type="domain" description="Putative plant transposon protein" evidence="2">
    <location>
        <begin position="134"/>
        <end position="300"/>
    </location>
</feature>
<dbReference type="PaxDb" id="4113-PGSC0003DMT400097266"/>
<dbReference type="HOGENOM" id="CLU_029307_1_2_1"/>
<keyword evidence="4" id="KW-1185">Reference proteome</keyword>
<reference evidence="3" key="2">
    <citation type="submission" date="2015-06" db="UniProtKB">
        <authorList>
            <consortium name="EnsemblPlants"/>
        </authorList>
    </citation>
    <scope>IDENTIFICATION</scope>
    <source>
        <strain evidence="3">DM1-3 516 R44</strain>
    </source>
</reference>
<dbReference type="InParanoid" id="M1E092"/>
<evidence type="ECO:0000313" key="3">
    <source>
        <dbReference type="EnsemblPlants" id="PGSC0003DMT400097266"/>
    </source>
</evidence>
<name>M1E092_SOLTU</name>
<organism evidence="3 4">
    <name type="scientific">Solanum tuberosum</name>
    <name type="common">Potato</name>
    <dbReference type="NCBI Taxonomy" id="4113"/>
    <lineage>
        <taxon>Eukaryota</taxon>
        <taxon>Viridiplantae</taxon>
        <taxon>Streptophyta</taxon>
        <taxon>Embryophyta</taxon>
        <taxon>Tracheophyta</taxon>
        <taxon>Spermatophyta</taxon>
        <taxon>Magnoliopsida</taxon>
        <taxon>eudicotyledons</taxon>
        <taxon>Gunneridae</taxon>
        <taxon>Pentapetalae</taxon>
        <taxon>asterids</taxon>
        <taxon>lamiids</taxon>
        <taxon>Solanales</taxon>
        <taxon>Solanaceae</taxon>
        <taxon>Solanoideae</taxon>
        <taxon>Solaneae</taxon>
        <taxon>Solanum</taxon>
    </lineage>
</organism>
<feature type="region of interest" description="Disordered" evidence="1">
    <location>
        <begin position="37"/>
        <end position="56"/>
    </location>
</feature>
<evidence type="ECO:0000313" key="4">
    <source>
        <dbReference type="Proteomes" id="UP000011115"/>
    </source>
</evidence>
<evidence type="ECO:0000259" key="2">
    <source>
        <dbReference type="Pfam" id="PF20167"/>
    </source>
</evidence>
<sequence length="301" mass="33372">MSMAEQSSGNLVEMSQGVQKDLTLTALASQLNDLATKNLRGGSPMQQQVENRLRDRPQSTPIRVTSVATPLTTESVPNLAPPSVAPALLVAPPPPRLLNKLKGDGLRTILEEKLLSVEGLEGKHVEVLDTLKYHEFEQFTRPRGPYIPSWGREFYLAYGELVPKNKKKASVFRPVKSDMVRGKEVECYSEHINVVLGRPLHSILPYEGLPIVPSLDDLKGWLAPMISDITPRWLGAGASIEKRDMKIASHYWFGFISNTIMPSQNESILCHPKAACLGSIMARRRIDLGLLVSQDMAMRAK</sequence>
<reference evidence="4" key="1">
    <citation type="journal article" date="2011" name="Nature">
        <title>Genome sequence and analysis of the tuber crop potato.</title>
        <authorList>
            <consortium name="The Potato Genome Sequencing Consortium"/>
        </authorList>
    </citation>
    <scope>NUCLEOTIDE SEQUENCE [LARGE SCALE GENOMIC DNA]</scope>
    <source>
        <strain evidence="4">cv. DM1-3 516 R44</strain>
    </source>
</reference>
<dbReference type="EnsemblPlants" id="PGSC0003DMT400097266">
    <property type="protein sequence ID" value="PGSC0003DMT400097266"/>
    <property type="gene ID" value="PGSC0003DMG400046837"/>
</dbReference>
<dbReference type="GO" id="GO:0009579">
    <property type="term" value="C:thylakoid"/>
    <property type="evidence" value="ECO:0000318"/>
    <property type="project" value="GO_Central"/>
</dbReference>
<dbReference type="Proteomes" id="UP000011115">
    <property type="component" value="Unassembled WGS sequence"/>
</dbReference>
<dbReference type="GO" id="GO:0009523">
    <property type="term" value="C:photosystem II"/>
    <property type="evidence" value="ECO:0000318"/>
    <property type="project" value="GO_Central"/>
</dbReference>
<dbReference type="InterPro" id="IPR046796">
    <property type="entry name" value="Transposase_32_dom"/>
</dbReference>
<protein>
    <recommendedName>
        <fullName evidence="2">Putative plant transposon protein domain-containing protein</fullName>
    </recommendedName>
</protein>